<feature type="region of interest" description="Disordered" evidence="1">
    <location>
        <begin position="51"/>
        <end position="78"/>
    </location>
</feature>
<protein>
    <submittedName>
        <fullName evidence="2">Uncharacterized protein</fullName>
    </submittedName>
</protein>
<sequence length="78" mass="8197">MEYAALQQALQCLDSQSHLLVAAHHRLLEHSRVVARCVDDEANLLNSLAASAPVPSAPAPTSSGQASRASQSHPSAQQ</sequence>
<evidence type="ECO:0000313" key="3">
    <source>
        <dbReference type="Proteomes" id="UP000008743"/>
    </source>
</evidence>
<dbReference type="Proteomes" id="UP000008743">
    <property type="component" value="Unassembled WGS sequence"/>
</dbReference>
<dbReference type="AlphaFoldDB" id="A0A0D2WNB9"/>
<name>A0A0D2WNB9_CAPO3</name>
<dbReference type="EMBL" id="KE346363">
    <property type="protein sequence ID" value="KJE91868.1"/>
    <property type="molecule type" value="Genomic_DNA"/>
</dbReference>
<gene>
    <name evidence="2" type="ORF">CAOG_009599</name>
</gene>
<reference evidence="3" key="1">
    <citation type="submission" date="2011-02" db="EMBL/GenBank/DDBJ databases">
        <title>The Genome Sequence of Capsaspora owczarzaki ATCC 30864.</title>
        <authorList>
            <person name="Russ C."/>
            <person name="Cuomo C."/>
            <person name="Burger G."/>
            <person name="Gray M.W."/>
            <person name="Holland P.W.H."/>
            <person name="King N."/>
            <person name="Lang F.B.F."/>
            <person name="Roger A.J."/>
            <person name="Ruiz-Trillo I."/>
            <person name="Young S.K."/>
            <person name="Zeng Q."/>
            <person name="Gargeya S."/>
            <person name="Alvarado L."/>
            <person name="Berlin A."/>
            <person name="Chapman S.B."/>
            <person name="Chen Z."/>
            <person name="Freedman E."/>
            <person name="Gellesch M."/>
            <person name="Goldberg J."/>
            <person name="Griggs A."/>
            <person name="Gujja S."/>
            <person name="Heilman E."/>
            <person name="Heiman D."/>
            <person name="Howarth C."/>
            <person name="Mehta T."/>
            <person name="Neiman D."/>
            <person name="Pearson M."/>
            <person name="Roberts A."/>
            <person name="Saif S."/>
            <person name="Shea T."/>
            <person name="Shenoy N."/>
            <person name="Sisk P."/>
            <person name="Stolte C."/>
            <person name="Sykes S."/>
            <person name="White J."/>
            <person name="Yandava C."/>
            <person name="Haas B."/>
            <person name="Nusbaum C."/>
            <person name="Birren B."/>
        </authorList>
    </citation>
    <scope>NUCLEOTIDE SEQUENCE</scope>
    <source>
        <strain evidence="3">ATCC 30864</strain>
    </source>
</reference>
<keyword evidence="3" id="KW-1185">Reference proteome</keyword>
<evidence type="ECO:0000256" key="1">
    <source>
        <dbReference type="SAM" id="MobiDB-lite"/>
    </source>
</evidence>
<proteinExistence type="predicted"/>
<dbReference type="InParanoid" id="A0A0D2WNB9"/>
<organism evidence="2 3">
    <name type="scientific">Capsaspora owczarzaki (strain ATCC 30864)</name>
    <dbReference type="NCBI Taxonomy" id="595528"/>
    <lineage>
        <taxon>Eukaryota</taxon>
        <taxon>Filasterea</taxon>
        <taxon>Capsaspora</taxon>
    </lineage>
</organism>
<feature type="compositionally biased region" description="Polar residues" evidence="1">
    <location>
        <begin position="64"/>
        <end position="78"/>
    </location>
</feature>
<accession>A0A0D2WNB9</accession>
<feature type="compositionally biased region" description="Low complexity" evidence="1">
    <location>
        <begin position="51"/>
        <end position="63"/>
    </location>
</feature>
<evidence type="ECO:0000313" key="2">
    <source>
        <dbReference type="EMBL" id="KJE91868.1"/>
    </source>
</evidence>